<keyword evidence="1" id="KW-0472">Membrane</keyword>
<dbReference type="Pfam" id="PF09819">
    <property type="entry name" value="ABC_cobalt"/>
    <property type="match status" value="1"/>
</dbReference>
<feature type="transmembrane region" description="Helical" evidence="1">
    <location>
        <begin position="165"/>
        <end position="189"/>
    </location>
</feature>
<name>A0A971ICY8_9BIFI</name>
<dbReference type="AlphaFoldDB" id="A0A971ICY8"/>
<feature type="transmembrane region" description="Helical" evidence="1">
    <location>
        <begin position="81"/>
        <end position="98"/>
    </location>
</feature>
<dbReference type="InterPro" id="IPR017195">
    <property type="entry name" value="ABC_thiamin-permease_prd"/>
</dbReference>
<reference evidence="2" key="2">
    <citation type="submission" date="2020-01" db="EMBL/GenBank/DDBJ databases">
        <authorList>
            <person name="Campanaro S."/>
        </authorList>
    </citation>
    <scope>NUCLEOTIDE SEQUENCE</scope>
    <source>
        <strain evidence="2">AS01afH2WH_6</strain>
    </source>
</reference>
<proteinExistence type="predicted"/>
<feature type="transmembrane region" description="Helical" evidence="1">
    <location>
        <begin position="21"/>
        <end position="41"/>
    </location>
</feature>
<dbReference type="PIRSF" id="PIRSF037394">
    <property type="entry name" value="ABC_thiamine-permease_YkoE_prd"/>
    <property type="match status" value="1"/>
</dbReference>
<dbReference type="EMBL" id="JAAXZR010000019">
    <property type="protein sequence ID" value="NLT79523.1"/>
    <property type="molecule type" value="Genomic_DNA"/>
</dbReference>
<feature type="transmembrane region" description="Helical" evidence="1">
    <location>
        <begin position="134"/>
        <end position="153"/>
    </location>
</feature>
<reference evidence="2" key="1">
    <citation type="journal article" date="2020" name="Biotechnol. Biofuels">
        <title>New insights from the biogas microbiome by comprehensive genome-resolved metagenomics of nearly 1600 species originating from multiple anaerobic digesters.</title>
        <authorList>
            <person name="Campanaro S."/>
            <person name="Treu L."/>
            <person name="Rodriguez-R L.M."/>
            <person name="Kovalovszki A."/>
            <person name="Ziels R.M."/>
            <person name="Maus I."/>
            <person name="Zhu X."/>
            <person name="Kougias P.G."/>
            <person name="Basile A."/>
            <person name="Luo G."/>
            <person name="Schluter A."/>
            <person name="Konstantinidis K.T."/>
            <person name="Angelidaki I."/>
        </authorList>
    </citation>
    <scope>NUCLEOTIDE SEQUENCE</scope>
    <source>
        <strain evidence="2">AS01afH2WH_6</strain>
    </source>
</reference>
<protein>
    <submittedName>
        <fullName evidence="2">ECF transporter S component</fullName>
    </submittedName>
</protein>
<dbReference type="RefSeq" id="WP_273173385.1">
    <property type="nucleotide sequence ID" value="NZ_CP181270.1"/>
</dbReference>
<gene>
    <name evidence="2" type="ORF">GXW98_04450</name>
</gene>
<evidence type="ECO:0000313" key="3">
    <source>
        <dbReference type="Proteomes" id="UP000767327"/>
    </source>
</evidence>
<sequence length="211" mass="22935">MTITKSQHPYTRPSGSLQWRPMDIAVSSAIGVACGLVFWGFNYVSAWLFPMLAAILPGLGSILHAVWYFSGPLALLIIRKPGAAIFVNLVGSAVEMLLGNQFSFGFVFLSGALQGLSAEIAFAIFLYRRWTLSITMLSGFLVAIEYGFYLLFFQYQGVALISPRGIIHMTCEIIGGILIGGVMSWYLYLAIAKTGALDKFASGRAVRGISD</sequence>
<keyword evidence="1" id="KW-1133">Transmembrane helix</keyword>
<evidence type="ECO:0000256" key="1">
    <source>
        <dbReference type="SAM" id="Phobius"/>
    </source>
</evidence>
<dbReference type="PROSITE" id="PS51257">
    <property type="entry name" value="PROKAR_LIPOPROTEIN"/>
    <property type="match status" value="1"/>
</dbReference>
<evidence type="ECO:0000313" key="2">
    <source>
        <dbReference type="EMBL" id="NLT79523.1"/>
    </source>
</evidence>
<feature type="transmembrane region" description="Helical" evidence="1">
    <location>
        <begin position="47"/>
        <end position="69"/>
    </location>
</feature>
<comment type="caution">
    <text evidence="2">The sequence shown here is derived from an EMBL/GenBank/DDBJ whole genome shotgun (WGS) entry which is preliminary data.</text>
</comment>
<feature type="transmembrane region" description="Helical" evidence="1">
    <location>
        <begin position="104"/>
        <end position="127"/>
    </location>
</feature>
<keyword evidence="1" id="KW-0812">Transmembrane</keyword>
<organism evidence="2 3">
    <name type="scientific">Bifidobacterium crudilactis</name>
    <dbReference type="NCBI Taxonomy" id="327277"/>
    <lineage>
        <taxon>Bacteria</taxon>
        <taxon>Bacillati</taxon>
        <taxon>Actinomycetota</taxon>
        <taxon>Actinomycetes</taxon>
        <taxon>Bifidobacteriales</taxon>
        <taxon>Bifidobacteriaceae</taxon>
        <taxon>Bifidobacterium</taxon>
    </lineage>
</organism>
<dbReference type="Proteomes" id="UP000767327">
    <property type="component" value="Unassembled WGS sequence"/>
</dbReference>
<accession>A0A971ICY8</accession>